<dbReference type="EMBL" id="FRAR01000006">
    <property type="protein sequence ID" value="SHK09858.1"/>
    <property type="molecule type" value="Genomic_DNA"/>
</dbReference>
<evidence type="ECO:0000256" key="1">
    <source>
        <dbReference type="ARBA" id="ARBA00022649"/>
    </source>
</evidence>
<dbReference type="RefSeq" id="WP_072910981.1">
    <property type="nucleotide sequence ID" value="NZ_FRAR01000006.1"/>
</dbReference>
<dbReference type="AlphaFoldDB" id="A0A1M6PPT3"/>
<proteinExistence type="predicted"/>
<dbReference type="SUPFAM" id="SSF143011">
    <property type="entry name" value="RelE-like"/>
    <property type="match status" value="1"/>
</dbReference>
<dbReference type="Pfam" id="PF05016">
    <property type="entry name" value="ParE_toxin"/>
    <property type="match status" value="1"/>
</dbReference>
<protein>
    <submittedName>
        <fullName evidence="2">Plasmid stabilization system protein ParE</fullName>
    </submittedName>
</protein>
<keyword evidence="3" id="KW-1185">Reference proteome</keyword>
<dbReference type="InterPro" id="IPR007712">
    <property type="entry name" value="RelE/ParE_toxin"/>
</dbReference>
<accession>A0A1M6PPT3</accession>
<dbReference type="STRING" id="1121421.SAMN02745123_00712"/>
<gene>
    <name evidence="2" type="ORF">SAMN02745123_00712</name>
</gene>
<evidence type="ECO:0000313" key="2">
    <source>
        <dbReference type="EMBL" id="SHK09858.1"/>
    </source>
</evidence>
<reference evidence="3" key="1">
    <citation type="submission" date="2016-11" db="EMBL/GenBank/DDBJ databases">
        <authorList>
            <person name="Varghese N."/>
            <person name="Submissions S."/>
        </authorList>
    </citation>
    <scope>NUCLEOTIDE SEQUENCE [LARGE SCALE GENOMIC DNA]</scope>
    <source>
        <strain evidence="3">DSM 10349</strain>
    </source>
</reference>
<keyword evidence="1" id="KW-1277">Toxin-antitoxin system</keyword>
<dbReference type="InterPro" id="IPR035093">
    <property type="entry name" value="RelE/ParE_toxin_dom_sf"/>
</dbReference>
<sequence length="102" mass="11754">MYKLIVSELAYQDLDNIVSYIAIQLANPKAAGDFLDEMTACFGFLKRNPLMYGQCQDKRLGKEGYRKALIKNYVLVYKVNEASQTVSIMRFFHGTQDYIKLI</sequence>
<name>A0A1M6PPT3_9FIRM</name>
<dbReference type="Gene3D" id="3.30.2310.20">
    <property type="entry name" value="RelE-like"/>
    <property type="match status" value="1"/>
</dbReference>
<evidence type="ECO:0000313" key="3">
    <source>
        <dbReference type="Proteomes" id="UP000183997"/>
    </source>
</evidence>
<dbReference type="Proteomes" id="UP000183997">
    <property type="component" value="Unassembled WGS sequence"/>
</dbReference>
<dbReference type="OrthoDB" id="3268478at2"/>
<organism evidence="2 3">
    <name type="scientific">Desulforamulus aeronauticus DSM 10349</name>
    <dbReference type="NCBI Taxonomy" id="1121421"/>
    <lineage>
        <taxon>Bacteria</taxon>
        <taxon>Bacillati</taxon>
        <taxon>Bacillota</taxon>
        <taxon>Clostridia</taxon>
        <taxon>Eubacteriales</taxon>
        <taxon>Peptococcaceae</taxon>
        <taxon>Desulforamulus</taxon>
    </lineage>
</organism>